<dbReference type="EMBL" id="CAJVPS010040720">
    <property type="protein sequence ID" value="CAG8751032.1"/>
    <property type="molecule type" value="Genomic_DNA"/>
</dbReference>
<dbReference type="AlphaFoldDB" id="A0A9N9NP71"/>
<keyword evidence="2" id="KW-1185">Reference proteome</keyword>
<organism evidence="1 2">
    <name type="scientific">Ambispora leptoticha</name>
    <dbReference type="NCBI Taxonomy" id="144679"/>
    <lineage>
        <taxon>Eukaryota</taxon>
        <taxon>Fungi</taxon>
        <taxon>Fungi incertae sedis</taxon>
        <taxon>Mucoromycota</taxon>
        <taxon>Glomeromycotina</taxon>
        <taxon>Glomeromycetes</taxon>
        <taxon>Archaeosporales</taxon>
        <taxon>Ambisporaceae</taxon>
        <taxon>Ambispora</taxon>
    </lineage>
</organism>
<dbReference type="Proteomes" id="UP000789508">
    <property type="component" value="Unassembled WGS sequence"/>
</dbReference>
<proteinExistence type="predicted"/>
<evidence type="ECO:0000313" key="1">
    <source>
        <dbReference type="EMBL" id="CAG8751032.1"/>
    </source>
</evidence>
<accession>A0A9N9NP71</accession>
<protein>
    <submittedName>
        <fullName evidence="1">9505_t:CDS:1</fullName>
    </submittedName>
</protein>
<feature type="non-terminal residue" evidence="1">
    <location>
        <position position="1"/>
    </location>
</feature>
<name>A0A9N9NP71_9GLOM</name>
<comment type="caution">
    <text evidence="1">The sequence shown here is derived from an EMBL/GenBank/DDBJ whole genome shotgun (WGS) entry which is preliminary data.</text>
</comment>
<reference evidence="1" key="1">
    <citation type="submission" date="2021-06" db="EMBL/GenBank/DDBJ databases">
        <authorList>
            <person name="Kallberg Y."/>
            <person name="Tangrot J."/>
            <person name="Rosling A."/>
        </authorList>
    </citation>
    <scope>NUCLEOTIDE SEQUENCE</scope>
    <source>
        <strain evidence="1">FL130A</strain>
    </source>
</reference>
<evidence type="ECO:0000313" key="2">
    <source>
        <dbReference type="Proteomes" id="UP000789508"/>
    </source>
</evidence>
<sequence>AVNEFVNPMNSVYCHYKTMEYAGFMRFTNSFTALIRKQR</sequence>
<gene>
    <name evidence="1" type="ORF">ALEPTO_LOCUS13294</name>
</gene>